<dbReference type="Proteomes" id="UP000241769">
    <property type="component" value="Unassembled WGS sequence"/>
</dbReference>
<dbReference type="STRING" id="1890364.A0A2P6NCE8"/>
<feature type="transmembrane region" description="Helical" evidence="8">
    <location>
        <begin position="69"/>
        <end position="91"/>
    </location>
</feature>
<gene>
    <name evidence="9" type="ORF">PROFUN_01126</name>
</gene>
<evidence type="ECO:0000256" key="8">
    <source>
        <dbReference type="SAM" id="Phobius"/>
    </source>
</evidence>
<keyword evidence="10" id="KW-1185">Reference proteome</keyword>
<dbReference type="InterPro" id="IPR009445">
    <property type="entry name" value="TMEM85/Emc4"/>
</dbReference>
<evidence type="ECO:0000313" key="10">
    <source>
        <dbReference type="Proteomes" id="UP000241769"/>
    </source>
</evidence>
<name>A0A2P6NCE8_9EUKA</name>
<accession>A0A2P6NCE8</accession>
<proteinExistence type="inferred from homology"/>
<comment type="caution">
    <text evidence="9">The sequence shown here is derived from an EMBL/GenBank/DDBJ whole genome shotgun (WGS) entry which is preliminary data.</text>
</comment>
<evidence type="ECO:0000313" key="9">
    <source>
        <dbReference type="EMBL" id="PRP81619.1"/>
    </source>
</evidence>
<comment type="similarity">
    <text evidence="2">Belongs to the EMC4 family.</text>
</comment>
<comment type="subcellular location">
    <subcellularLocation>
        <location evidence="1">Endoplasmic reticulum membrane</location>
        <topology evidence="1">Multi-pass membrane protein</topology>
    </subcellularLocation>
</comment>
<dbReference type="PANTHER" id="PTHR19315">
    <property type="entry name" value="ER MEMBRANE PROTEIN COMPLEX SUBUNIT 4"/>
    <property type="match status" value="1"/>
</dbReference>
<reference evidence="9 10" key="1">
    <citation type="journal article" date="2018" name="Genome Biol. Evol.">
        <title>Multiple Roots of Fruiting Body Formation in Amoebozoa.</title>
        <authorList>
            <person name="Hillmann F."/>
            <person name="Forbes G."/>
            <person name="Novohradska S."/>
            <person name="Ferling I."/>
            <person name="Riege K."/>
            <person name="Groth M."/>
            <person name="Westermann M."/>
            <person name="Marz M."/>
            <person name="Spaller T."/>
            <person name="Winckler T."/>
            <person name="Schaap P."/>
            <person name="Glockner G."/>
        </authorList>
    </citation>
    <scope>NUCLEOTIDE SEQUENCE [LARGE SCALE GENOMIC DNA]</scope>
    <source>
        <strain evidence="9 10">Jena</strain>
    </source>
</reference>
<dbReference type="EMBL" id="MDYQ01000121">
    <property type="protein sequence ID" value="PRP81619.1"/>
    <property type="molecule type" value="Genomic_DNA"/>
</dbReference>
<evidence type="ECO:0000256" key="6">
    <source>
        <dbReference type="ARBA" id="ARBA00022989"/>
    </source>
</evidence>
<dbReference type="GO" id="GO:0005789">
    <property type="term" value="C:endoplasmic reticulum membrane"/>
    <property type="evidence" value="ECO:0007669"/>
    <property type="project" value="UniProtKB-SubCell"/>
</dbReference>
<dbReference type="FunCoup" id="A0A2P6NCE8">
    <property type="interactions" value="338"/>
</dbReference>
<keyword evidence="7 8" id="KW-0472">Membrane</keyword>
<dbReference type="Pfam" id="PF06417">
    <property type="entry name" value="EMC4"/>
    <property type="match status" value="1"/>
</dbReference>
<keyword evidence="5" id="KW-0256">Endoplasmic reticulum</keyword>
<evidence type="ECO:0000256" key="3">
    <source>
        <dbReference type="ARBA" id="ARBA00020820"/>
    </source>
</evidence>
<evidence type="ECO:0000256" key="5">
    <source>
        <dbReference type="ARBA" id="ARBA00022824"/>
    </source>
</evidence>
<dbReference type="AlphaFoldDB" id="A0A2P6NCE8"/>
<evidence type="ECO:0000256" key="2">
    <source>
        <dbReference type="ARBA" id="ARBA00007715"/>
    </source>
</evidence>
<dbReference type="OrthoDB" id="369569at2759"/>
<keyword evidence="4 8" id="KW-0812">Transmembrane</keyword>
<evidence type="ECO:0000256" key="4">
    <source>
        <dbReference type="ARBA" id="ARBA00022692"/>
    </source>
</evidence>
<sequence length="168" mass="18829">MAATNSQRKWEVRLPQVESVETSNFTIRHGAEESRVATRQNKTGNTELKYKKAWEQAKAPAGSIFMTMFMAWMSGSSVHIFSIMITIYSFINPVKAILSLNNVFSRFEDPSYSLLPHKLAFIAIHLVTIIIAVYKCSVLGLLPTTASDWSSMLPIKQADEFSAGFMSQ</sequence>
<feature type="transmembrane region" description="Helical" evidence="8">
    <location>
        <begin position="119"/>
        <end position="142"/>
    </location>
</feature>
<keyword evidence="6 8" id="KW-1133">Transmembrane helix</keyword>
<organism evidence="9 10">
    <name type="scientific">Planoprotostelium fungivorum</name>
    <dbReference type="NCBI Taxonomy" id="1890364"/>
    <lineage>
        <taxon>Eukaryota</taxon>
        <taxon>Amoebozoa</taxon>
        <taxon>Evosea</taxon>
        <taxon>Variosea</taxon>
        <taxon>Cavosteliida</taxon>
        <taxon>Cavosteliaceae</taxon>
        <taxon>Planoprotostelium</taxon>
    </lineage>
</organism>
<evidence type="ECO:0000256" key="7">
    <source>
        <dbReference type="ARBA" id="ARBA00023136"/>
    </source>
</evidence>
<evidence type="ECO:0000256" key="1">
    <source>
        <dbReference type="ARBA" id="ARBA00004477"/>
    </source>
</evidence>
<dbReference type="InParanoid" id="A0A2P6NCE8"/>
<protein>
    <recommendedName>
        <fullName evidence="3">ER membrane protein complex subunit 4</fullName>
    </recommendedName>
</protein>